<dbReference type="InterPro" id="IPR013822">
    <property type="entry name" value="Signal_recog_particl_SRP54_hlx"/>
</dbReference>
<dbReference type="SUPFAM" id="SSF52540">
    <property type="entry name" value="P-loop containing nucleoside triphosphate hydrolases"/>
    <property type="match status" value="1"/>
</dbReference>
<dbReference type="InterPro" id="IPR003593">
    <property type="entry name" value="AAA+_ATPase"/>
</dbReference>
<gene>
    <name evidence="9" type="primary">ftsY</name>
    <name evidence="13" type="ORF">caldi_16960</name>
</gene>
<dbReference type="FunFam" id="3.40.50.300:FF:000053">
    <property type="entry name" value="Signal recognition particle receptor FtsY"/>
    <property type="match status" value="1"/>
</dbReference>
<dbReference type="InterPro" id="IPR042101">
    <property type="entry name" value="SRP54_N_sf"/>
</dbReference>
<feature type="domain" description="SRP54-type proteins GTP-binding" evidence="11">
    <location>
        <begin position="101"/>
        <end position="302"/>
    </location>
</feature>
<dbReference type="InterPro" id="IPR000897">
    <property type="entry name" value="SRP54_GTPase_dom"/>
</dbReference>
<dbReference type="Pfam" id="PF02881">
    <property type="entry name" value="SRP54_N"/>
    <property type="match status" value="1"/>
</dbReference>
<dbReference type="InterPro" id="IPR004390">
    <property type="entry name" value="SR_rcpt_FtsY"/>
</dbReference>
<feature type="binding site" evidence="9">
    <location>
        <begin position="108"/>
        <end position="115"/>
    </location>
    <ligand>
        <name>GTP</name>
        <dbReference type="ChEBI" id="CHEBI:37565"/>
    </ligand>
</feature>
<evidence type="ECO:0000256" key="9">
    <source>
        <dbReference type="HAMAP-Rule" id="MF_00920"/>
    </source>
</evidence>
<feature type="binding site" evidence="9">
    <location>
        <begin position="254"/>
        <end position="257"/>
    </location>
    <ligand>
        <name>GTP</name>
        <dbReference type="ChEBI" id="CHEBI:37565"/>
    </ligand>
</feature>
<protein>
    <recommendedName>
        <fullName evidence="9">Signal recognition particle receptor FtsY</fullName>
        <shortName evidence="9">SRP receptor</shortName>
        <ecNumber evidence="9">3.6.5.4</ecNumber>
    </recommendedName>
</protein>
<sequence length="308" mass="33275">MGFIDRLRAGLAKTRGALVERLQAVTARLRRIDETLFEELEAVLLQADVGVETTEALIEHLRRVARERRLEDPSRLIGALKERVRELLGEPVPMAENPDGPTVILVVGVNGAGKTTTIGKLAGYYRRQGKKVLLGAADTFRAAAIDQLVVWGQRAGADVIRQSEGSDPAAVAYDTVQAAKSRQADVVLIDTAGRLQNKANLMEELRKIRRVVGQQLPGAPHEVLLVLDATTGQNALQQARLFTEVAGVTGVALTKLDGTARGGVVVAIRREVGLPVKWVGVGEGMEDLQPFDPDAFVDALFETRETAP</sequence>
<dbReference type="Gene3D" id="1.20.120.140">
    <property type="entry name" value="Signal recognition particle SRP54, nucleotide-binding domain"/>
    <property type="match status" value="1"/>
</dbReference>
<dbReference type="GO" id="GO:0005886">
    <property type="term" value="C:plasma membrane"/>
    <property type="evidence" value="ECO:0007669"/>
    <property type="project" value="UniProtKB-SubCell"/>
</dbReference>
<evidence type="ECO:0000313" key="13">
    <source>
        <dbReference type="EMBL" id="BDG60606.1"/>
    </source>
</evidence>
<feature type="domain" description="Signal recognition particle SRP54 helical bundle" evidence="12">
    <location>
        <begin position="7"/>
        <end position="88"/>
    </location>
</feature>
<dbReference type="PANTHER" id="PTHR43134">
    <property type="entry name" value="SIGNAL RECOGNITION PARTICLE RECEPTOR SUBUNIT ALPHA"/>
    <property type="match status" value="1"/>
</dbReference>
<dbReference type="PANTHER" id="PTHR43134:SF1">
    <property type="entry name" value="SIGNAL RECOGNITION PARTICLE RECEPTOR SUBUNIT ALPHA"/>
    <property type="match status" value="1"/>
</dbReference>
<feature type="binding site" evidence="9">
    <location>
        <begin position="190"/>
        <end position="194"/>
    </location>
    <ligand>
        <name>GTP</name>
        <dbReference type="ChEBI" id="CHEBI:37565"/>
    </ligand>
</feature>
<dbReference type="GO" id="GO:0005047">
    <property type="term" value="F:signal recognition particle binding"/>
    <property type="evidence" value="ECO:0007669"/>
    <property type="project" value="TreeGrafter"/>
</dbReference>
<keyword evidence="5 9" id="KW-0342">GTP-binding</keyword>
<dbReference type="SMART" id="SM00962">
    <property type="entry name" value="SRP54"/>
    <property type="match status" value="1"/>
</dbReference>
<evidence type="ECO:0000256" key="6">
    <source>
        <dbReference type="ARBA" id="ARBA00023136"/>
    </source>
</evidence>
<proteinExistence type="inferred from homology"/>
<comment type="subunit">
    <text evidence="9">Part of the signal recognition particle protein translocation system, which is composed of SRP and FtsY.</text>
</comment>
<dbReference type="SUPFAM" id="SSF47364">
    <property type="entry name" value="Domain of the SRP/SRP receptor G-proteins"/>
    <property type="match status" value="1"/>
</dbReference>
<evidence type="ECO:0000259" key="12">
    <source>
        <dbReference type="SMART" id="SM00963"/>
    </source>
</evidence>
<reference evidence="13" key="1">
    <citation type="submission" date="2022-03" db="EMBL/GenBank/DDBJ databases">
        <title>Complete genome sequence of Caldinitratiruptor microaerophilus.</title>
        <authorList>
            <person name="Mukaiyama R."/>
            <person name="Nishiyama T."/>
            <person name="Ueda K."/>
        </authorList>
    </citation>
    <scope>NUCLEOTIDE SEQUENCE</scope>
    <source>
        <strain evidence="13">JCM 16183</strain>
    </source>
</reference>
<dbReference type="SMART" id="SM00382">
    <property type="entry name" value="AAA"/>
    <property type="match status" value="1"/>
</dbReference>
<comment type="function">
    <text evidence="9">Involved in targeting and insertion of nascent membrane proteins into the cytoplasmic membrane. Acts as a receptor for the complex formed by the signal recognition particle (SRP) and the ribosome-nascent chain (RNC).</text>
</comment>
<dbReference type="GO" id="GO:0005737">
    <property type="term" value="C:cytoplasm"/>
    <property type="evidence" value="ECO:0007669"/>
    <property type="project" value="UniProtKB-SubCell"/>
</dbReference>
<dbReference type="GO" id="GO:0006614">
    <property type="term" value="P:SRP-dependent cotranslational protein targeting to membrane"/>
    <property type="evidence" value="ECO:0007669"/>
    <property type="project" value="InterPro"/>
</dbReference>
<organism evidence="13 14">
    <name type="scientific">Caldinitratiruptor microaerophilus</name>
    <dbReference type="NCBI Taxonomy" id="671077"/>
    <lineage>
        <taxon>Bacteria</taxon>
        <taxon>Bacillati</taxon>
        <taxon>Bacillota</taxon>
        <taxon>Clostridia</taxon>
        <taxon>Eubacteriales</taxon>
        <taxon>Symbiobacteriaceae</taxon>
        <taxon>Caldinitratiruptor</taxon>
    </lineage>
</organism>
<dbReference type="CDD" id="cd17874">
    <property type="entry name" value="FtsY"/>
    <property type="match status" value="1"/>
</dbReference>
<comment type="catalytic activity">
    <reaction evidence="8 9">
        <text>GTP + H2O = GDP + phosphate + H(+)</text>
        <dbReference type="Rhea" id="RHEA:19669"/>
        <dbReference type="ChEBI" id="CHEBI:15377"/>
        <dbReference type="ChEBI" id="CHEBI:15378"/>
        <dbReference type="ChEBI" id="CHEBI:37565"/>
        <dbReference type="ChEBI" id="CHEBI:43474"/>
        <dbReference type="ChEBI" id="CHEBI:58189"/>
        <dbReference type="EC" id="3.6.5.4"/>
    </reaction>
</comment>
<evidence type="ECO:0000256" key="8">
    <source>
        <dbReference type="ARBA" id="ARBA00048027"/>
    </source>
</evidence>
<dbReference type="GO" id="GO:0003924">
    <property type="term" value="F:GTPase activity"/>
    <property type="evidence" value="ECO:0007669"/>
    <property type="project" value="UniProtKB-UniRule"/>
</dbReference>
<dbReference type="AlphaFoldDB" id="A0AA35G810"/>
<keyword evidence="4 9" id="KW-0378">Hydrolase</keyword>
<dbReference type="EMBL" id="AP025628">
    <property type="protein sequence ID" value="BDG60606.1"/>
    <property type="molecule type" value="Genomic_DNA"/>
</dbReference>
<evidence type="ECO:0000256" key="4">
    <source>
        <dbReference type="ARBA" id="ARBA00022801"/>
    </source>
</evidence>
<dbReference type="InterPro" id="IPR027417">
    <property type="entry name" value="P-loop_NTPase"/>
</dbReference>
<keyword evidence="1 9" id="KW-1003">Cell membrane</keyword>
<dbReference type="SMART" id="SM00963">
    <property type="entry name" value="SRP54_N"/>
    <property type="match status" value="1"/>
</dbReference>
<evidence type="ECO:0000256" key="5">
    <source>
        <dbReference type="ARBA" id="ARBA00023134"/>
    </source>
</evidence>
<dbReference type="GO" id="GO:0005525">
    <property type="term" value="F:GTP binding"/>
    <property type="evidence" value="ECO:0007669"/>
    <property type="project" value="UniProtKB-UniRule"/>
</dbReference>
<dbReference type="Proteomes" id="UP001163687">
    <property type="component" value="Chromosome"/>
</dbReference>
<comment type="similarity">
    <text evidence="9">Belongs to the GTP-binding SRP family. FtsY subfamily.</text>
</comment>
<keyword evidence="14" id="KW-1185">Reference proteome</keyword>
<name>A0AA35G810_9FIRM</name>
<keyword evidence="2 9" id="KW-0963">Cytoplasm</keyword>
<dbReference type="Gene3D" id="3.40.50.300">
    <property type="entry name" value="P-loop containing nucleotide triphosphate hydrolases"/>
    <property type="match status" value="1"/>
</dbReference>
<dbReference type="NCBIfam" id="TIGR00064">
    <property type="entry name" value="ftsY"/>
    <property type="match status" value="1"/>
</dbReference>
<dbReference type="HAMAP" id="MF_00920">
    <property type="entry name" value="FtsY"/>
    <property type="match status" value="1"/>
</dbReference>
<evidence type="ECO:0000256" key="7">
    <source>
        <dbReference type="ARBA" id="ARBA00023170"/>
    </source>
</evidence>
<evidence type="ECO:0000256" key="3">
    <source>
        <dbReference type="ARBA" id="ARBA00022741"/>
    </source>
</evidence>
<accession>A0AA35G810</accession>
<dbReference type="Pfam" id="PF00448">
    <property type="entry name" value="SRP54"/>
    <property type="match status" value="1"/>
</dbReference>
<keyword evidence="6 9" id="KW-0472">Membrane</keyword>
<feature type="domain" description="AAA+ ATPase" evidence="10">
    <location>
        <begin position="100"/>
        <end position="247"/>
    </location>
</feature>
<keyword evidence="7 9" id="KW-0675">Receptor</keyword>
<dbReference type="FunFam" id="1.20.120.140:FF:000002">
    <property type="entry name" value="Signal recognition particle receptor FtsY"/>
    <property type="match status" value="1"/>
</dbReference>
<evidence type="ECO:0000259" key="11">
    <source>
        <dbReference type="SMART" id="SM00962"/>
    </source>
</evidence>
<comment type="subcellular location">
    <subcellularLocation>
        <location evidence="9">Cell membrane</location>
        <topology evidence="9">Peripheral membrane protein</topology>
        <orientation evidence="9">Cytoplasmic side</orientation>
    </subcellularLocation>
    <subcellularLocation>
        <location evidence="9">Cytoplasm</location>
    </subcellularLocation>
</comment>
<keyword evidence="3 9" id="KW-0547">Nucleotide-binding</keyword>
<dbReference type="EC" id="3.6.5.4" evidence="9"/>
<evidence type="ECO:0000256" key="2">
    <source>
        <dbReference type="ARBA" id="ARBA00022490"/>
    </source>
</evidence>
<evidence type="ECO:0000259" key="10">
    <source>
        <dbReference type="SMART" id="SM00382"/>
    </source>
</evidence>
<evidence type="ECO:0000313" key="14">
    <source>
        <dbReference type="Proteomes" id="UP001163687"/>
    </source>
</evidence>
<dbReference type="KEGG" id="cmic:caldi_16960"/>
<evidence type="ECO:0000256" key="1">
    <source>
        <dbReference type="ARBA" id="ARBA00022475"/>
    </source>
</evidence>
<dbReference type="InterPro" id="IPR036225">
    <property type="entry name" value="SRP/SRP_N"/>
</dbReference>